<organism evidence="1 2">
    <name type="scientific">Streptomyces graminofaciens</name>
    <dbReference type="NCBI Taxonomy" id="68212"/>
    <lineage>
        <taxon>Bacteria</taxon>
        <taxon>Bacillati</taxon>
        <taxon>Actinomycetota</taxon>
        <taxon>Actinomycetes</taxon>
        <taxon>Kitasatosporales</taxon>
        <taxon>Streptomycetaceae</taxon>
        <taxon>Streptomyces</taxon>
    </lineage>
</organism>
<reference evidence="1 2" key="2">
    <citation type="journal article" date="2023" name="ChemBioChem">
        <title>Acyltransferase Domain Exchange between Two Independent Type I Polyketide Synthases in the Same Producer Strain of Macrolide Antibiotics.</title>
        <authorList>
            <person name="Kudo F."/>
            <person name="Kishikawa K."/>
            <person name="Tsuboi K."/>
            <person name="Kido T."/>
            <person name="Usui T."/>
            <person name="Hashimoto J."/>
            <person name="Shin-Ya K."/>
            <person name="Miyanaga A."/>
            <person name="Eguchi T."/>
        </authorList>
    </citation>
    <scope>NUCLEOTIDE SEQUENCE [LARGE SCALE GENOMIC DNA]</scope>
    <source>
        <strain evidence="1 2">A-8890</strain>
    </source>
</reference>
<protein>
    <submittedName>
        <fullName evidence="1">Uncharacterized protein</fullName>
    </submittedName>
</protein>
<evidence type="ECO:0000313" key="2">
    <source>
        <dbReference type="Proteomes" id="UP001321542"/>
    </source>
</evidence>
<reference evidence="1 2" key="1">
    <citation type="journal article" date="2010" name="ChemBioChem">
        <title>Cloning and characterization of the biosynthetic gene cluster of 16-membered macrolide antibiotic FD-891: involvement of a dual functional cytochrome P450 monooxygenase catalyzing epoxidation and hydroxylation.</title>
        <authorList>
            <person name="Kudo F."/>
            <person name="Motegi A."/>
            <person name="Mizoue K."/>
            <person name="Eguchi T."/>
        </authorList>
    </citation>
    <scope>NUCLEOTIDE SEQUENCE [LARGE SCALE GENOMIC DNA]</scope>
    <source>
        <strain evidence="1 2">A-8890</strain>
    </source>
</reference>
<name>A0ABM7F976_9ACTN</name>
<sequence>MSFEDAWAAARSGAAAKVSIQLNSVPTDSGGSVPPGKRLVVTSGLLNERANKADLVREDFVKADNSTMKETDQVSSSLKGFKSASAFSVFATRWRGQMKYVEGLLQNGVAGALRATAQDFAAREAKEKARHSEKQDDLK</sequence>
<proteinExistence type="predicted"/>
<dbReference type="RefSeq" id="WP_286251693.1">
    <property type="nucleotide sequence ID" value="NZ_AP018448.1"/>
</dbReference>
<evidence type="ECO:0000313" key="1">
    <source>
        <dbReference type="EMBL" id="BBC32525.1"/>
    </source>
</evidence>
<dbReference type="EMBL" id="AP018448">
    <property type="protein sequence ID" value="BBC32525.1"/>
    <property type="molecule type" value="Genomic_DNA"/>
</dbReference>
<keyword evidence="2" id="KW-1185">Reference proteome</keyword>
<dbReference type="Proteomes" id="UP001321542">
    <property type="component" value="Chromosome"/>
</dbReference>
<accession>A0ABM7F976</accession>
<gene>
    <name evidence="1" type="ORF">SGFS_038190</name>
</gene>